<accession>A0A8T4H0C1</accession>
<reference evidence="2" key="1">
    <citation type="submission" date="2021-03" db="EMBL/GenBank/DDBJ databases">
        <title>Genomic Encyclopedia of Type Strains, Phase IV (KMG-IV): sequencing the most valuable type-strain genomes for metagenomic binning, comparative biology and taxonomic classification.</title>
        <authorList>
            <person name="Goeker M."/>
        </authorList>
    </citation>
    <scope>NUCLEOTIDE SEQUENCE</scope>
    <source>
        <strain evidence="2">DSM 26232</strain>
    </source>
</reference>
<organism evidence="2 3">
    <name type="scientific">Halolamina salifodinae</name>
    <dbReference type="NCBI Taxonomy" id="1202767"/>
    <lineage>
        <taxon>Archaea</taxon>
        <taxon>Methanobacteriati</taxon>
        <taxon>Methanobacteriota</taxon>
        <taxon>Stenosarchaea group</taxon>
        <taxon>Halobacteria</taxon>
        <taxon>Halobacteriales</taxon>
        <taxon>Haloferacaceae</taxon>
    </lineage>
</organism>
<keyword evidence="3" id="KW-1185">Reference proteome</keyword>
<evidence type="ECO:0000313" key="2">
    <source>
        <dbReference type="EMBL" id="MBP1988130.1"/>
    </source>
</evidence>
<evidence type="ECO:0000256" key="1">
    <source>
        <dbReference type="SAM" id="MobiDB-lite"/>
    </source>
</evidence>
<dbReference type="RefSeq" id="WP_209492475.1">
    <property type="nucleotide sequence ID" value="NZ_JAGGLC010000006.1"/>
</dbReference>
<proteinExistence type="predicted"/>
<name>A0A8T4H0C1_9EURY</name>
<feature type="compositionally biased region" description="Basic and acidic residues" evidence="1">
    <location>
        <begin position="35"/>
        <end position="49"/>
    </location>
</feature>
<feature type="region of interest" description="Disordered" evidence="1">
    <location>
        <begin position="1"/>
        <end position="90"/>
    </location>
</feature>
<dbReference type="Proteomes" id="UP000823736">
    <property type="component" value="Unassembled WGS sequence"/>
</dbReference>
<sequence length="90" mass="9917">MTPEPDPLELLLGGVDGLPSRAALPAHAQRPNQPRQRERLNQQSREREASTATASGGGANPSPLRRRHQKSKISDWQTRAPLSSTTWREG</sequence>
<protein>
    <submittedName>
        <fullName evidence="2">Uncharacterized protein</fullName>
    </submittedName>
</protein>
<feature type="compositionally biased region" description="Low complexity" evidence="1">
    <location>
        <begin position="8"/>
        <end position="19"/>
    </location>
</feature>
<evidence type="ECO:0000313" key="3">
    <source>
        <dbReference type="Proteomes" id="UP000823736"/>
    </source>
</evidence>
<dbReference type="EMBL" id="JAGGLC010000006">
    <property type="protein sequence ID" value="MBP1988130.1"/>
    <property type="molecule type" value="Genomic_DNA"/>
</dbReference>
<dbReference type="AlphaFoldDB" id="A0A8T4H0C1"/>
<gene>
    <name evidence="2" type="ORF">J2753_002642</name>
</gene>
<feature type="compositionally biased region" description="Polar residues" evidence="1">
    <location>
        <begin position="74"/>
        <end position="90"/>
    </location>
</feature>
<comment type="caution">
    <text evidence="2">The sequence shown here is derived from an EMBL/GenBank/DDBJ whole genome shotgun (WGS) entry which is preliminary data.</text>
</comment>